<organism evidence="3">
    <name type="scientific">Caldilineaceae bacterium SB0662_bin_9</name>
    <dbReference type="NCBI Taxonomy" id="2605258"/>
    <lineage>
        <taxon>Bacteria</taxon>
        <taxon>Bacillati</taxon>
        <taxon>Chloroflexota</taxon>
        <taxon>Caldilineae</taxon>
        <taxon>Caldilineales</taxon>
        <taxon>Caldilineaceae</taxon>
    </lineage>
</organism>
<keyword evidence="3" id="KW-0808">Transferase</keyword>
<gene>
    <name evidence="3" type="ORF">F4Y08_01140</name>
</gene>
<dbReference type="SUPFAM" id="SSF53448">
    <property type="entry name" value="Nucleotide-diphospho-sugar transferases"/>
    <property type="match status" value="1"/>
</dbReference>
<dbReference type="InterPro" id="IPR054566">
    <property type="entry name" value="ManC/GMP-like_b-helix"/>
</dbReference>
<proteinExistence type="predicted"/>
<dbReference type="SUPFAM" id="SSF159283">
    <property type="entry name" value="Guanosine diphospho-D-mannose pyrophosphorylase/mannose-6-phosphate isomerase linker domain"/>
    <property type="match status" value="1"/>
</dbReference>
<name>A0A6B1DQ27_9CHLR</name>
<dbReference type="Pfam" id="PF00483">
    <property type="entry name" value="NTP_transferase"/>
    <property type="match status" value="1"/>
</dbReference>
<dbReference type="InterPro" id="IPR029044">
    <property type="entry name" value="Nucleotide-diphossugar_trans"/>
</dbReference>
<dbReference type="Pfam" id="PF22640">
    <property type="entry name" value="ManC_GMP_beta-helix"/>
    <property type="match status" value="1"/>
</dbReference>
<dbReference type="PANTHER" id="PTHR46390">
    <property type="entry name" value="MANNOSE-1-PHOSPHATE GUANYLYLTRANSFERASE"/>
    <property type="match status" value="1"/>
</dbReference>
<comment type="caution">
    <text evidence="3">The sequence shown here is derived from an EMBL/GenBank/DDBJ whole genome shotgun (WGS) entry which is preliminary data.</text>
</comment>
<dbReference type="GO" id="GO:0009298">
    <property type="term" value="P:GDP-mannose biosynthetic process"/>
    <property type="evidence" value="ECO:0007669"/>
    <property type="project" value="TreeGrafter"/>
</dbReference>
<dbReference type="InterPro" id="IPR005835">
    <property type="entry name" value="NTP_transferase_dom"/>
</dbReference>
<protein>
    <submittedName>
        <fullName evidence="3">Mannose-1-phosphate guanylyltransferase</fullName>
    </submittedName>
</protein>
<dbReference type="InterPro" id="IPR051161">
    <property type="entry name" value="Mannose-6P_isomerase_type2"/>
</dbReference>
<evidence type="ECO:0000259" key="1">
    <source>
        <dbReference type="Pfam" id="PF00483"/>
    </source>
</evidence>
<evidence type="ECO:0000313" key="3">
    <source>
        <dbReference type="EMBL" id="MYD88933.1"/>
    </source>
</evidence>
<dbReference type="AlphaFoldDB" id="A0A6B1DQ27"/>
<dbReference type="Gene3D" id="3.90.550.10">
    <property type="entry name" value="Spore Coat Polysaccharide Biosynthesis Protein SpsA, Chain A"/>
    <property type="match status" value="1"/>
</dbReference>
<accession>A0A6B1DQ27</accession>
<dbReference type="InterPro" id="IPR049577">
    <property type="entry name" value="GMPP_N"/>
</dbReference>
<dbReference type="EMBL" id="VXPY01000009">
    <property type="protein sequence ID" value="MYD88933.1"/>
    <property type="molecule type" value="Genomic_DNA"/>
</dbReference>
<dbReference type="PANTHER" id="PTHR46390:SF1">
    <property type="entry name" value="MANNOSE-1-PHOSPHATE GUANYLYLTRANSFERASE"/>
    <property type="match status" value="1"/>
</dbReference>
<keyword evidence="3" id="KW-0548">Nucleotidyltransferase</keyword>
<sequence length="347" mass="37573">MIGVILAGGSGNRLWPRSRQQTPKQFDDLLAQGESLLQATCRRVSPLLSPARTWVVTGRSTSHLVPQQLPHLDRARILTEPEGRNTAPAFAWVLAHLPADTDSEIAIWLPSDHWIQDEVVFCQALTRAAELAADGSLVLLGAVPDHPHTGYGYIRLGSPLAPTSTPPVARVRSFREKPDAAAATRLLERGDCLWNCGILVSRVDSLRHRLAQCAPHLLEAARNPGPNGETWKALDPCSIDQVVVEQTADCKVVHLETGWTDLGSWDALERILEKDGDANVVVGDKVVTVDSQHNIVFANGRLVAMVGVQDLVVVDTPDALLVGRKNHMQSVKSIIAAIEESGLGGMT</sequence>
<reference evidence="3" key="1">
    <citation type="submission" date="2019-09" db="EMBL/GenBank/DDBJ databases">
        <title>Characterisation of the sponge microbiome using genome-centric metagenomics.</title>
        <authorList>
            <person name="Engelberts J.P."/>
            <person name="Robbins S.J."/>
            <person name="De Goeij J.M."/>
            <person name="Aranda M."/>
            <person name="Bell S.C."/>
            <person name="Webster N.S."/>
        </authorList>
    </citation>
    <scope>NUCLEOTIDE SEQUENCE</scope>
    <source>
        <strain evidence="3">SB0662_bin_9</strain>
    </source>
</reference>
<feature type="domain" description="Nucleotidyl transferase" evidence="1">
    <location>
        <begin position="3"/>
        <end position="274"/>
    </location>
</feature>
<dbReference type="CDD" id="cd02509">
    <property type="entry name" value="GDP-M1P_Guanylyltransferase"/>
    <property type="match status" value="1"/>
</dbReference>
<feature type="domain" description="MannoseP isomerase/GMP-like beta-helix" evidence="2">
    <location>
        <begin position="285"/>
        <end position="335"/>
    </location>
</feature>
<evidence type="ECO:0000259" key="2">
    <source>
        <dbReference type="Pfam" id="PF22640"/>
    </source>
</evidence>
<dbReference type="GO" id="GO:0004475">
    <property type="term" value="F:mannose-1-phosphate guanylyltransferase (GTP) activity"/>
    <property type="evidence" value="ECO:0007669"/>
    <property type="project" value="InterPro"/>
</dbReference>